<sequence length="427" mass="47605">MWRLLARVAVLTTVVSSGAASASIATLIEKNHSASYAGPEQVPDVPEMAPAVPEKPTVVDLLKAWYADEIRKDSKALASNLRKLDTSAYNSFFAKCKAKALACADKLPEELKPQVEAYLQASETAQQDSALRKLQKAAEGQPKEVLDCLNAALVKLDAWGVLVGGLLWGKTTDGAERLKPTRHNPGRVYILRPQVLTAWPGRADSALKVLDPRQGPWKVRLAHTYEQKVGTHNQEWKQLVLLKVRDYDRLTNNGHFLLVDDKDVPLGWLDMDQAAFFEKKWAEYADESKFVYTSGAAAFVHGVWWNPEGRTGDDASSAPDKRYQEPIHIVDFLRLSQAETDATELPANAPYPEILHVSQLRALYRGKDDPEFLASRIKLLTERRYAPNDAWGLGEQAGTIEAYKGRLQYRIGSATTKTTLDKIYRLP</sequence>
<reference evidence="2 3" key="1">
    <citation type="submission" date="2019-08" db="EMBL/GenBank/DDBJ databases">
        <title>Archangium and Cystobacter genomes.</title>
        <authorList>
            <person name="Chen I.-C.K."/>
            <person name="Wielgoss S."/>
        </authorList>
    </citation>
    <scope>NUCLEOTIDE SEQUENCE [LARGE SCALE GENOMIC DNA]</scope>
    <source>
        <strain evidence="2 3">Cbm 6</strain>
    </source>
</reference>
<name>A0ABY9WTA2_9BACT</name>
<evidence type="ECO:0000313" key="3">
    <source>
        <dbReference type="Proteomes" id="UP001611383"/>
    </source>
</evidence>
<keyword evidence="3" id="KW-1185">Reference proteome</keyword>
<gene>
    <name evidence="2" type="ORF">F0U60_24805</name>
</gene>
<organism evidence="2 3">
    <name type="scientific">Archangium minus</name>
    <dbReference type="NCBI Taxonomy" id="83450"/>
    <lineage>
        <taxon>Bacteria</taxon>
        <taxon>Pseudomonadati</taxon>
        <taxon>Myxococcota</taxon>
        <taxon>Myxococcia</taxon>
        <taxon>Myxococcales</taxon>
        <taxon>Cystobacterineae</taxon>
        <taxon>Archangiaceae</taxon>
        <taxon>Archangium</taxon>
    </lineage>
</organism>
<proteinExistence type="predicted"/>
<feature type="chain" id="PRO_5046605826" evidence="1">
    <location>
        <begin position="20"/>
        <end position="427"/>
    </location>
</feature>
<accession>A0ABY9WTA2</accession>
<feature type="signal peptide" evidence="1">
    <location>
        <begin position="1"/>
        <end position="19"/>
    </location>
</feature>
<dbReference type="Proteomes" id="UP001611383">
    <property type="component" value="Chromosome"/>
</dbReference>
<evidence type="ECO:0000256" key="1">
    <source>
        <dbReference type="SAM" id="SignalP"/>
    </source>
</evidence>
<protein>
    <submittedName>
        <fullName evidence="2">Uncharacterized protein</fullName>
    </submittedName>
</protein>
<keyword evidence="1" id="KW-0732">Signal</keyword>
<dbReference type="EMBL" id="CP043494">
    <property type="protein sequence ID" value="WNG46988.1"/>
    <property type="molecule type" value="Genomic_DNA"/>
</dbReference>
<evidence type="ECO:0000313" key="2">
    <source>
        <dbReference type="EMBL" id="WNG46988.1"/>
    </source>
</evidence>